<keyword evidence="2" id="KW-1185">Reference proteome</keyword>
<dbReference type="EMBL" id="JBHSHL010000051">
    <property type="protein sequence ID" value="MFC4805455.1"/>
    <property type="molecule type" value="Genomic_DNA"/>
</dbReference>
<comment type="caution">
    <text evidence="1">The sequence shown here is derived from an EMBL/GenBank/DDBJ whole genome shotgun (WGS) entry which is preliminary data.</text>
</comment>
<proteinExistence type="predicted"/>
<evidence type="ECO:0000313" key="1">
    <source>
        <dbReference type="EMBL" id="MFC4805455.1"/>
    </source>
</evidence>
<dbReference type="InterPro" id="IPR010064">
    <property type="entry name" value="HK97-gp10_tail"/>
</dbReference>
<gene>
    <name evidence="1" type="ORF">ACFO4R_10270</name>
</gene>
<organism evidence="1 2">
    <name type="scientific">Filifactor villosus</name>
    <dbReference type="NCBI Taxonomy" id="29374"/>
    <lineage>
        <taxon>Bacteria</taxon>
        <taxon>Bacillati</taxon>
        <taxon>Bacillota</taxon>
        <taxon>Clostridia</taxon>
        <taxon>Peptostreptococcales</taxon>
        <taxon>Filifactoraceae</taxon>
        <taxon>Filifactor</taxon>
    </lineage>
</organism>
<dbReference type="Proteomes" id="UP001595916">
    <property type="component" value="Unassembled WGS sequence"/>
</dbReference>
<protein>
    <submittedName>
        <fullName evidence="1">HK97 gp10 family phage protein</fullName>
    </submittedName>
</protein>
<reference evidence="2" key="1">
    <citation type="journal article" date="2019" name="Int. J. Syst. Evol. Microbiol.">
        <title>The Global Catalogue of Microorganisms (GCM) 10K type strain sequencing project: providing services to taxonomists for standard genome sequencing and annotation.</title>
        <authorList>
            <consortium name="The Broad Institute Genomics Platform"/>
            <consortium name="The Broad Institute Genome Sequencing Center for Infectious Disease"/>
            <person name="Wu L."/>
            <person name="Ma J."/>
        </authorList>
    </citation>
    <scope>NUCLEOTIDE SEQUENCE [LARGE SCALE GENOMIC DNA]</scope>
    <source>
        <strain evidence="2">CCUG 46385</strain>
    </source>
</reference>
<dbReference type="RefSeq" id="WP_379789019.1">
    <property type="nucleotide sequence ID" value="NZ_JBHSHL010000051.1"/>
</dbReference>
<name>A0ABV9QNW1_9FIRM</name>
<evidence type="ECO:0000313" key="2">
    <source>
        <dbReference type="Proteomes" id="UP001595916"/>
    </source>
</evidence>
<accession>A0ABV9QNW1</accession>
<sequence length="132" mass="15728">MSFDYSGFMHLYQRIDRLHREFGAFLQRFLLKQALDALGKTKRITPVDTGYLQNTWMIGNIQREGEMLKITIYNTTEYAAFIEYGHLTRDRMSWKRGYFMCTLSIKEVERRMPTRFRSEFATFVAGLGMEIR</sequence>
<dbReference type="Pfam" id="PF04883">
    <property type="entry name" value="HK97-gp10_like"/>
    <property type="match status" value="1"/>
</dbReference>